<dbReference type="EMBL" id="JABFBC010000001">
    <property type="protein sequence ID" value="NNU80782.1"/>
    <property type="molecule type" value="Genomic_DNA"/>
</dbReference>
<dbReference type="InterPro" id="IPR012659">
    <property type="entry name" value="CHP02444"/>
</dbReference>
<keyword evidence="2" id="KW-1185">Reference proteome</keyword>
<accession>A0A849L3K6</accession>
<sequence>MHGATTGHLRPGDDMEPLWDFALRVYGRPNVSAACLRLQERCGADVPMLLFAAWLGAGGRMLAQDRMAAFDARIAPWRDEVVRPLRAVRQRMKTGPAPAPDAATEALRTKVKAAELGAERIELDLLETLAMQDMDSLPRAADAVARNLETALAHYGGRPDADARAALAILAGAVG</sequence>
<reference evidence="1 2" key="1">
    <citation type="submission" date="2020-05" db="EMBL/GenBank/DDBJ databases">
        <title>Gimesia benthica sp. nov., a novel planctomycete isolated from a deep-sea water sample of the Northwest Indian Ocean.</title>
        <authorList>
            <person name="Wang J."/>
            <person name="Ruan C."/>
            <person name="Song L."/>
            <person name="Zhu Y."/>
            <person name="Li A."/>
            <person name="Zheng X."/>
            <person name="Wang L."/>
            <person name="Lu Z."/>
            <person name="Huang Y."/>
            <person name="Du W."/>
            <person name="Zhou Y."/>
            <person name="Huang L."/>
            <person name="Dai X."/>
        </authorList>
    </citation>
    <scope>NUCLEOTIDE SEQUENCE [LARGE SCALE GENOMIC DNA]</scope>
    <source>
        <strain evidence="1 2">YYQ-30</strain>
    </source>
</reference>
<protein>
    <submittedName>
        <fullName evidence="1">TIGR02444 family protein</fullName>
    </submittedName>
</protein>
<proteinExistence type="predicted"/>
<dbReference type="AlphaFoldDB" id="A0A849L3K6"/>
<dbReference type="NCBIfam" id="TIGR02444">
    <property type="entry name" value="TIGR02444 family protein"/>
    <property type="match status" value="1"/>
</dbReference>
<dbReference type="Proteomes" id="UP000572377">
    <property type="component" value="Unassembled WGS sequence"/>
</dbReference>
<comment type="caution">
    <text evidence="1">The sequence shown here is derived from an EMBL/GenBank/DDBJ whole genome shotgun (WGS) entry which is preliminary data.</text>
</comment>
<evidence type="ECO:0000313" key="1">
    <source>
        <dbReference type="EMBL" id="NNU80782.1"/>
    </source>
</evidence>
<evidence type="ECO:0000313" key="2">
    <source>
        <dbReference type="Proteomes" id="UP000572377"/>
    </source>
</evidence>
<dbReference type="Pfam" id="PF09523">
    <property type="entry name" value="DUF2390"/>
    <property type="match status" value="1"/>
</dbReference>
<gene>
    <name evidence="1" type="ORF">HMH01_10065</name>
</gene>
<organism evidence="1 2">
    <name type="scientific">Halovulum dunhuangense</name>
    <dbReference type="NCBI Taxonomy" id="1505036"/>
    <lineage>
        <taxon>Bacteria</taxon>
        <taxon>Pseudomonadati</taxon>
        <taxon>Pseudomonadota</taxon>
        <taxon>Alphaproteobacteria</taxon>
        <taxon>Rhodobacterales</taxon>
        <taxon>Paracoccaceae</taxon>
        <taxon>Halovulum</taxon>
    </lineage>
</organism>
<name>A0A849L3K6_9RHOB</name>